<keyword evidence="3" id="KW-1185">Reference proteome</keyword>
<evidence type="ECO:0000313" key="2">
    <source>
        <dbReference type="EMBL" id="PSR56364.1"/>
    </source>
</evidence>
<comment type="caution">
    <text evidence="2">The sequence shown here is derived from an EMBL/GenBank/DDBJ whole genome shotgun (WGS) entry which is preliminary data.</text>
</comment>
<protein>
    <submittedName>
        <fullName evidence="2">Sugar kinase</fullName>
    </submittedName>
</protein>
<dbReference type="InterPro" id="IPR000600">
    <property type="entry name" value="ROK"/>
</dbReference>
<dbReference type="PANTHER" id="PTHR18964">
    <property type="entry name" value="ROK (REPRESSOR, ORF, KINASE) FAMILY"/>
    <property type="match status" value="1"/>
</dbReference>
<dbReference type="Gene3D" id="3.30.420.40">
    <property type="match status" value="2"/>
</dbReference>
<dbReference type="InterPro" id="IPR036390">
    <property type="entry name" value="WH_DNA-bd_sf"/>
</dbReference>
<dbReference type="InterPro" id="IPR043129">
    <property type="entry name" value="ATPase_NBD"/>
</dbReference>
<reference evidence="2 3" key="1">
    <citation type="submission" date="2018-03" db="EMBL/GenBank/DDBJ databases">
        <title>Adhaeribacter sp. HMF7605 Genome sequencing and assembly.</title>
        <authorList>
            <person name="Kang H."/>
            <person name="Kang J."/>
            <person name="Cha I."/>
            <person name="Kim H."/>
            <person name="Joh K."/>
        </authorList>
    </citation>
    <scope>NUCLEOTIDE SEQUENCE [LARGE SCALE GENOMIC DNA]</scope>
    <source>
        <strain evidence="2 3">HMF7605</strain>
    </source>
</reference>
<evidence type="ECO:0000313" key="3">
    <source>
        <dbReference type="Proteomes" id="UP000240357"/>
    </source>
</evidence>
<sequence length="420" mass="45974">MSALLSEDTYLDTLNHVERKKHLQKLKIIKFLYVKGAKTNAAICEHFTISAPTSMALLNELISEGIVEKQGRGLSVGGRKPDLYGLQENSLFVLSIEMEKHKTRMAIFNNKDKNITGIRTFPLQITQDLTAVDQLYSCVEELIQSAGVDKNKLIGVGISVPGLVASKEGNTYTYLLTTHSSESLEEILEKKFKKPVFIQNDVKTISLAEYRFGKARGKKDVLVVWMDWGIGLGMIMDGKLRSGASGFAGEFGHIPVVDDGLLCQCGKRGCLETVASGMALVRLAKEGIKAGAVSMLSELSAQEIEQLEPPVIIEAANRGDQFAIRILSEVGIHLGKGLAILIQLFNPELIILSGTIAEARQYITTPVQQSLNTYCMAQLREKTSIALSDLGENTLILGSLALVMENIFENNIGFAKNKEV</sequence>
<dbReference type="PANTHER" id="PTHR18964:SF149">
    <property type="entry name" value="BIFUNCTIONAL UDP-N-ACETYLGLUCOSAMINE 2-EPIMERASE_N-ACETYLMANNOSAMINE KINASE"/>
    <property type="match status" value="1"/>
</dbReference>
<organism evidence="2 3">
    <name type="scientific">Adhaeribacter arboris</name>
    <dbReference type="NCBI Taxonomy" id="2072846"/>
    <lineage>
        <taxon>Bacteria</taxon>
        <taxon>Pseudomonadati</taxon>
        <taxon>Bacteroidota</taxon>
        <taxon>Cytophagia</taxon>
        <taxon>Cytophagales</taxon>
        <taxon>Hymenobacteraceae</taxon>
        <taxon>Adhaeribacter</taxon>
    </lineage>
</organism>
<dbReference type="SUPFAM" id="SSF46785">
    <property type="entry name" value="Winged helix' DNA-binding domain"/>
    <property type="match status" value="1"/>
</dbReference>
<proteinExistence type="inferred from homology"/>
<gene>
    <name evidence="2" type="ORF">AHMF7605_24135</name>
</gene>
<dbReference type="Proteomes" id="UP000240357">
    <property type="component" value="Unassembled WGS sequence"/>
</dbReference>
<accession>A0A2T2YLI0</accession>
<keyword evidence="2" id="KW-0808">Transferase</keyword>
<evidence type="ECO:0000256" key="1">
    <source>
        <dbReference type="ARBA" id="ARBA00006479"/>
    </source>
</evidence>
<dbReference type="InterPro" id="IPR036388">
    <property type="entry name" value="WH-like_DNA-bd_sf"/>
</dbReference>
<dbReference type="Pfam" id="PF00480">
    <property type="entry name" value="ROK"/>
    <property type="match status" value="1"/>
</dbReference>
<dbReference type="AlphaFoldDB" id="A0A2T2YLI0"/>
<dbReference type="InterPro" id="IPR049874">
    <property type="entry name" value="ROK_cs"/>
</dbReference>
<dbReference type="SUPFAM" id="SSF53067">
    <property type="entry name" value="Actin-like ATPase domain"/>
    <property type="match status" value="1"/>
</dbReference>
<dbReference type="OrthoDB" id="9810372at2"/>
<dbReference type="GO" id="GO:0016301">
    <property type="term" value="F:kinase activity"/>
    <property type="evidence" value="ECO:0007669"/>
    <property type="project" value="UniProtKB-KW"/>
</dbReference>
<comment type="similarity">
    <text evidence="1">Belongs to the ROK (NagC/XylR) family.</text>
</comment>
<name>A0A2T2YLI0_9BACT</name>
<dbReference type="EMBL" id="PYFT01000001">
    <property type="protein sequence ID" value="PSR56364.1"/>
    <property type="molecule type" value="Genomic_DNA"/>
</dbReference>
<dbReference type="PROSITE" id="PS01125">
    <property type="entry name" value="ROK"/>
    <property type="match status" value="1"/>
</dbReference>
<dbReference type="RefSeq" id="WP_106932542.1">
    <property type="nucleotide sequence ID" value="NZ_PYFT01000001.1"/>
</dbReference>
<keyword evidence="2" id="KW-0418">Kinase</keyword>
<dbReference type="Gene3D" id="1.10.10.10">
    <property type="entry name" value="Winged helix-like DNA-binding domain superfamily/Winged helix DNA-binding domain"/>
    <property type="match status" value="1"/>
</dbReference>